<keyword evidence="3" id="KW-1185">Reference proteome</keyword>
<sequence length="312" mass="34529">MVRTRSLYRIFKWFFLSLLVLAAAGVAYEQISENMTRHKYQPPGQRLDIGGYKLHMVTQGKSAGLPTVVLESGLGVPNPGDDWSKVQPELAKLTKVISYDRAGYGWSELADSERTASASAQDLHKLLQASGDPGPYVLVGHSYGGFIVQMFASLYPEDTAGLVLVDSSQVGQPLSFSDWQLFLMQASRITGVNRLIGALGLVTLPDQDSKSKDLFYQMAYNRNHTSELRNMMTKSKDQVQAAESRGFHNLPLAVLAVPNEYSDWINLQKKMSELSSHSSFQIVRNSTHFVQKDQPGLIINTVASMLAEIGKK</sequence>
<dbReference type="Gene3D" id="3.40.50.1820">
    <property type="entry name" value="alpha/beta hydrolase"/>
    <property type="match status" value="1"/>
</dbReference>
<keyword evidence="2" id="KW-0378">Hydrolase</keyword>
<accession>A0A3S1D3X5</accession>
<proteinExistence type="predicted"/>
<dbReference type="Proteomes" id="UP000272464">
    <property type="component" value="Unassembled WGS sequence"/>
</dbReference>
<evidence type="ECO:0000313" key="3">
    <source>
        <dbReference type="Proteomes" id="UP000272464"/>
    </source>
</evidence>
<reference evidence="2 3" key="1">
    <citation type="submission" date="2018-12" db="EMBL/GenBank/DDBJ databases">
        <authorList>
            <person name="Sun L."/>
            <person name="Chen Z."/>
        </authorList>
    </citation>
    <scope>NUCLEOTIDE SEQUENCE [LARGE SCALE GENOMIC DNA]</scope>
    <source>
        <strain evidence="2 3">3-5-3</strain>
    </source>
</reference>
<comment type="caution">
    <text evidence="2">The sequence shown here is derived from an EMBL/GenBank/DDBJ whole genome shotgun (WGS) entry which is preliminary data.</text>
</comment>
<dbReference type="InterPro" id="IPR000073">
    <property type="entry name" value="AB_hydrolase_1"/>
</dbReference>
<dbReference type="InterPro" id="IPR050266">
    <property type="entry name" value="AB_hydrolase_sf"/>
</dbReference>
<evidence type="ECO:0000259" key="1">
    <source>
        <dbReference type="Pfam" id="PF12697"/>
    </source>
</evidence>
<evidence type="ECO:0000313" key="2">
    <source>
        <dbReference type="EMBL" id="RUT28647.1"/>
    </source>
</evidence>
<dbReference type="PANTHER" id="PTHR43798">
    <property type="entry name" value="MONOACYLGLYCEROL LIPASE"/>
    <property type="match status" value="1"/>
</dbReference>
<dbReference type="InterPro" id="IPR029058">
    <property type="entry name" value="AB_hydrolase_fold"/>
</dbReference>
<organism evidence="2 3">
    <name type="scientific">Paenibacillus zeisoli</name>
    <dbReference type="NCBI Taxonomy" id="2496267"/>
    <lineage>
        <taxon>Bacteria</taxon>
        <taxon>Bacillati</taxon>
        <taxon>Bacillota</taxon>
        <taxon>Bacilli</taxon>
        <taxon>Bacillales</taxon>
        <taxon>Paenibacillaceae</taxon>
        <taxon>Paenibacillus</taxon>
    </lineage>
</organism>
<dbReference type="OrthoDB" id="59888at2"/>
<dbReference type="PANTHER" id="PTHR43798:SF33">
    <property type="entry name" value="HYDROLASE, PUTATIVE (AFU_ORTHOLOGUE AFUA_2G14860)-RELATED"/>
    <property type="match status" value="1"/>
</dbReference>
<dbReference type="PRINTS" id="PR00111">
    <property type="entry name" value="ABHYDROLASE"/>
</dbReference>
<dbReference type="GO" id="GO:0047372">
    <property type="term" value="F:monoacylglycerol lipase activity"/>
    <property type="evidence" value="ECO:0007669"/>
    <property type="project" value="TreeGrafter"/>
</dbReference>
<protein>
    <submittedName>
        <fullName evidence="2">Alpha/beta hydrolase</fullName>
    </submittedName>
</protein>
<dbReference type="AlphaFoldDB" id="A0A3S1D3X5"/>
<gene>
    <name evidence="2" type="ORF">EJP77_16730</name>
</gene>
<dbReference type="EMBL" id="RZNX01000009">
    <property type="protein sequence ID" value="RUT28647.1"/>
    <property type="molecule type" value="Genomic_DNA"/>
</dbReference>
<dbReference type="SUPFAM" id="SSF53474">
    <property type="entry name" value="alpha/beta-Hydrolases"/>
    <property type="match status" value="1"/>
</dbReference>
<dbReference type="Pfam" id="PF12697">
    <property type="entry name" value="Abhydrolase_6"/>
    <property type="match status" value="1"/>
</dbReference>
<dbReference type="GO" id="GO:0016020">
    <property type="term" value="C:membrane"/>
    <property type="evidence" value="ECO:0007669"/>
    <property type="project" value="TreeGrafter"/>
</dbReference>
<feature type="domain" description="AB hydrolase-1" evidence="1">
    <location>
        <begin position="72"/>
        <end position="296"/>
    </location>
</feature>
<dbReference type="GO" id="GO:0046464">
    <property type="term" value="P:acylglycerol catabolic process"/>
    <property type="evidence" value="ECO:0007669"/>
    <property type="project" value="TreeGrafter"/>
</dbReference>
<name>A0A3S1D3X5_9BACL</name>
<dbReference type="RefSeq" id="WP_127200401.1">
    <property type="nucleotide sequence ID" value="NZ_RZNX01000009.1"/>
</dbReference>